<comment type="similarity">
    <text evidence="1 3">Belongs to the chorion protein family.</text>
</comment>
<dbReference type="EMBL" id="CAKOGL010000002">
    <property type="protein sequence ID" value="CAH2084042.1"/>
    <property type="molecule type" value="Genomic_DNA"/>
</dbReference>
<dbReference type="AlphaFoldDB" id="A0AAU9TDA0"/>
<dbReference type="InterPro" id="IPR002635">
    <property type="entry name" value="Chorion"/>
</dbReference>
<organism evidence="5 6">
    <name type="scientific">Euphydryas editha</name>
    <name type="common">Edith's checkerspot</name>
    <dbReference type="NCBI Taxonomy" id="104508"/>
    <lineage>
        <taxon>Eukaryota</taxon>
        <taxon>Metazoa</taxon>
        <taxon>Ecdysozoa</taxon>
        <taxon>Arthropoda</taxon>
        <taxon>Hexapoda</taxon>
        <taxon>Insecta</taxon>
        <taxon>Pterygota</taxon>
        <taxon>Neoptera</taxon>
        <taxon>Endopterygota</taxon>
        <taxon>Lepidoptera</taxon>
        <taxon>Glossata</taxon>
        <taxon>Ditrysia</taxon>
        <taxon>Papilionoidea</taxon>
        <taxon>Nymphalidae</taxon>
        <taxon>Nymphalinae</taxon>
        <taxon>Euphydryas</taxon>
    </lineage>
</organism>
<reference evidence="5" key="1">
    <citation type="submission" date="2022-03" db="EMBL/GenBank/DDBJ databases">
        <authorList>
            <person name="Tunstrom K."/>
        </authorList>
    </citation>
    <scope>NUCLEOTIDE SEQUENCE</scope>
</reference>
<name>A0AAU9TDA0_EUPED</name>
<evidence type="ECO:0000313" key="6">
    <source>
        <dbReference type="Proteomes" id="UP001153954"/>
    </source>
</evidence>
<dbReference type="GO" id="GO:0005213">
    <property type="term" value="F:structural constituent of egg chorion"/>
    <property type="evidence" value="ECO:0007669"/>
    <property type="project" value="InterPro"/>
</dbReference>
<feature type="chain" id="PRO_5043583442" evidence="4">
    <location>
        <begin position="22"/>
        <end position="192"/>
    </location>
</feature>
<comment type="caution">
    <text evidence="5">The sequence shown here is derived from an EMBL/GenBank/DDBJ whole genome shotgun (WGS) entry which is preliminary data.</text>
</comment>
<evidence type="ECO:0000256" key="4">
    <source>
        <dbReference type="SAM" id="SignalP"/>
    </source>
</evidence>
<evidence type="ECO:0000256" key="1">
    <source>
        <dbReference type="ARBA" id="ARBA00005906"/>
    </source>
</evidence>
<dbReference type="Proteomes" id="UP001153954">
    <property type="component" value="Unassembled WGS sequence"/>
</dbReference>
<keyword evidence="6" id="KW-1185">Reference proteome</keyword>
<accession>A0AAU9TDA0</accession>
<evidence type="ECO:0000256" key="3">
    <source>
        <dbReference type="RuleBase" id="RU004378"/>
    </source>
</evidence>
<evidence type="ECO:0000313" key="5">
    <source>
        <dbReference type="EMBL" id="CAH2084042.1"/>
    </source>
</evidence>
<keyword evidence="2" id="KW-0677">Repeat</keyword>
<proteinExistence type="inferred from homology"/>
<dbReference type="GO" id="GO:0042600">
    <property type="term" value="C:egg chorion"/>
    <property type="evidence" value="ECO:0007669"/>
    <property type="project" value="InterPro"/>
</dbReference>
<dbReference type="Pfam" id="PF01723">
    <property type="entry name" value="Chorion_1"/>
    <property type="match status" value="1"/>
</dbReference>
<gene>
    <name evidence="5" type="ORF">EEDITHA_LOCUS654</name>
</gene>
<protein>
    <submittedName>
        <fullName evidence="5">Uncharacterized protein</fullName>
    </submittedName>
</protein>
<sequence length="192" mass="19106">MMAKGILLFCAQALFIQSISAQCIGTAYDGFGWGAANGLGWEAAASPYGAASYGAASPCSATPYTADWTASFAPMASNGGGFVVNSGSPISVTGVALTSENAYEGALSVSGALPFLGAVALEGPLPTAGMGGVTYSCGNGNVAILNEDLSLSGHNGFASPYGPYGTELGYGYASPLGYETYGGHAYGYSCGY</sequence>
<feature type="signal peptide" evidence="4">
    <location>
        <begin position="1"/>
        <end position="21"/>
    </location>
</feature>
<evidence type="ECO:0000256" key="2">
    <source>
        <dbReference type="ARBA" id="ARBA00022737"/>
    </source>
</evidence>
<dbReference type="GO" id="GO:0007304">
    <property type="term" value="P:chorion-containing eggshell formation"/>
    <property type="evidence" value="ECO:0007669"/>
    <property type="project" value="InterPro"/>
</dbReference>
<keyword evidence="4" id="KW-0732">Signal</keyword>